<keyword evidence="8" id="KW-1185">Reference proteome</keyword>
<accession>A0A562J165</accession>
<dbReference type="SUPFAM" id="SSF54523">
    <property type="entry name" value="Pili subunits"/>
    <property type="match status" value="1"/>
</dbReference>
<name>A0A562J165_9FIRM</name>
<dbReference type="GO" id="GO:0016020">
    <property type="term" value="C:membrane"/>
    <property type="evidence" value="ECO:0007669"/>
    <property type="project" value="UniProtKB-SubCell"/>
</dbReference>
<organism evidence="7 8">
    <name type="scientific">Sedimentibacter saalensis</name>
    <dbReference type="NCBI Taxonomy" id="130788"/>
    <lineage>
        <taxon>Bacteria</taxon>
        <taxon>Bacillati</taxon>
        <taxon>Bacillota</taxon>
        <taxon>Tissierellia</taxon>
        <taxon>Sedimentibacter</taxon>
    </lineage>
</organism>
<dbReference type="AlphaFoldDB" id="A0A562J165"/>
<evidence type="ECO:0000313" key="8">
    <source>
        <dbReference type="Proteomes" id="UP000315343"/>
    </source>
</evidence>
<evidence type="ECO:0000313" key="7">
    <source>
        <dbReference type="EMBL" id="TWH77041.1"/>
    </source>
</evidence>
<dbReference type="RefSeq" id="WP_145086768.1">
    <property type="nucleotide sequence ID" value="NZ_VLKH01000014.1"/>
</dbReference>
<dbReference type="Proteomes" id="UP000315343">
    <property type="component" value="Unassembled WGS sequence"/>
</dbReference>
<dbReference type="PANTHER" id="PTHR30093">
    <property type="entry name" value="GENERAL SECRETION PATHWAY PROTEIN G"/>
    <property type="match status" value="1"/>
</dbReference>
<keyword evidence="2" id="KW-0488">Methylation</keyword>
<evidence type="ECO:0000256" key="5">
    <source>
        <dbReference type="ARBA" id="ARBA00023136"/>
    </source>
</evidence>
<sequence length="131" mass="13832">MKRKNEKGFTLVELIVVMAVLAVISAIAVPRFLGVQEDAKLEADYATAAMLGKAAELYLVNDGHTTTDLDNAANGGTLENTLKTTEVKFVSKNFIGKESTITFDESDSGAVTVSAVPIGEGATAVPLYPRP</sequence>
<evidence type="ECO:0000256" key="3">
    <source>
        <dbReference type="ARBA" id="ARBA00022692"/>
    </source>
</evidence>
<dbReference type="EMBL" id="VLKH01000014">
    <property type="protein sequence ID" value="TWH77041.1"/>
    <property type="molecule type" value="Genomic_DNA"/>
</dbReference>
<proteinExistence type="predicted"/>
<keyword evidence="4 6" id="KW-1133">Transmembrane helix</keyword>
<gene>
    <name evidence="7" type="ORF">LY60_03517</name>
</gene>
<dbReference type="NCBIfam" id="TIGR02532">
    <property type="entry name" value="IV_pilin_GFxxxE"/>
    <property type="match status" value="1"/>
</dbReference>
<dbReference type="PROSITE" id="PS00409">
    <property type="entry name" value="PROKAR_NTER_METHYL"/>
    <property type="match status" value="1"/>
</dbReference>
<dbReference type="InterPro" id="IPR012902">
    <property type="entry name" value="N_methyl_site"/>
</dbReference>
<comment type="subcellular location">
    <subcellularLocation>
        <location evidence="1">Membrane</location>
        <topology evidence="1">Single-pass membrane protein</topology>
    </subcellularLocation>
</comment>
<keyword evidence="5 6" id="KW-0472">Membrane</keyword>
<dbReference type="PANTHER" id="PTHR30093:SF44">
    <property type="entry name" value="TYPE II SECRETION SYSTEM CORE PROTEIN G"/>
    <property type="match status" value="1"/>
</dbReference>
<reference evidence="7 8" key="1">
    <citation type="submission" date="2019-07" db="EMBL/GenBank/DDBJ databases">
        <title>Genomic Encyclopedia of Type Strains, Phase I: the one thousand microbial genomes (KMG-I) project.</title>
        <authorList>
            <person name="Kyrpides N."/>
        </authorList>
    </citation>
    <scope>NUCLEOTIDE SEQUENCE [LARGE SCALE GENOMIC DNA]</scope>
    <source>
        <strain evidence="7 8">DSM 13558</strain>
    </source>
</reference>
<comment type="caution">
    <text evidence="7">The sequence shown here is derived from an EMBL/GenBank/DDBJ whole genome shotgun (WGS) entry which is preliminary data.</text>
</comment>
<protein>
    <submittedName>
        <fullName evidence="7">Type IV pilus assembly protein PilA</fullName>
    </submittedName>
</protein>
<dbReference type="Gene3D" id="3.30.700.10">
    <property type="entry name" value="Glycoprotein, Type 4 Pilin"/>
    <property type="match status" value="1"/>
</dbReference>
<feature type="transmembrane region" description="Helical" evidence="6">
    <location>
        <begin position="12"/>
        <end position="33"/>
    </location>
</feature>
<keyword evidence="3 6" id="KW-0812">Transmembrane</keyword>
<evidence type="ECO:0000256" key="1">
    <source>
        <dbReference type="ARBA" id="ARBA00004167"/>
    </source>
</evidence>
<dbReference type="OrthoDB" id="1819208at2"/>
<evidence type="ECO:0000256" key="6">
    <source>
        <dbReference type="SAM" id="Phobius"/>
    </source>
</evidence>
<evidence type="ECO:0000256" key="2">
    <source>
        <dbReference type="ARBA" id="ARBA00022481"/>
    </source>
</evidence>
<dbReference type="InterPro" id="IPR045584">
    <property type="entry name" value="Pilin-like"/>
</dbReference>
<dbReference type="Pfam" id="PF07963">
    <property type="entry name" value="N_methyl"/>
    <property type="match status" value="1"/>
</dbReference>
<evidence type="ECO:0000256" key="4">
    <source>
        <dbReference type="ARBA" id="ARBA00022989"/>
    </source>
</evidence>